<dbReference type="Pfam" id="PF05141">
    <property type="entry name" value="DIT1_PvcA"/>
    <property type="match status" value="1"/>
</dbReference>
<evidence type="ECO:0000313" key="2">
    <source>
        <dbReference type="Proteomes" id="UP000190135"/>
    </source>
</evidence>
<dbReference type="EMBL" id="FUXL01000009">
    <property type="protein sequence ID" value="SKA23701.1"/>
    <property type="molecule type" value="Genomic_DNA"/>
</dbReference>
<dbReference type="RefSeq" id="WP_078708979.1">
    <property type="nucleotide sequence ID" value="NZ_FUXL01000009.1"/>
</dbReference>
<dbReference type="OrthoDB" id="7952121at2"/>
<protein>
    <submittedName>
        <fullName evidence="1">Pyoverdine/dityrosine biosynthesis protein</fullName>
    </submittedName>
</protein>
<keyword evidence="2" id="KW-1185">Reference proteome</keyword>
<proteinExistence type="predicted"/>
<name>A0A1T4S778_9HYPH</name>
<dbReference type="STRING" id="1365950.SAMN05428963_10933"/>
<evidence type="ECO:0000313" key="1">
    <source>
        <dbReference type="EMBL" id="SKA23701.1"/>
    </source>
</evidence>
<dbReference type="AlphaFoldDB" id="A0A1T4S778"/>
<dbReference type="InterPro" id="IPR007817">
    <property type="entry name" value="Isocyanide_synthase_DIT1"/>
</dbReference>
<gene>
    <name evidence="1" type="ORF">SAMN05428963_10933</name>
</gene>
<dbReference type="Proteomes" id="UP000190135">
    <property type="component" value="Unassembled WGS sequence"/>
</dbReference>
<sequence>MTDKTSPYIFPFQSFQHLDRTEESATFLPARTVGTADLQPLVERFAPPLALPAEGSLAERILALFVQPDVLFGQAEFVTSRSAEWLAAIETRIAADQPIEFTILGFPFKMPVPLKTNRRDADFGEVVSLCRLNRIGEAIAAHHKPGARVHVLTEGPFHELNGISRDWADGYFASLGRVVERFGIGKHLKLHDLDVVLDDEADFRPAWEEATADIRRRREDGDPATLTAIRDALPVRFHNIANPGVSEDELRRAYRGDEDAAGLRRSITARAEAGVVAYRGFLEARDRIGLLERLVPGGLSMTVSPRPGRLGVRPLPRPANKLPYHGVPVIERGGASLRIDYLWDLRHGGGTLEPLHLEGDADPAPFVYREA</sequence>
<accession>A0A1T4S778</accession>
<reference evidence="1 2" key="1">
    <citation type="submission" date="2017-02" db="EMBL/GenBank/DDBJ databases">
        <authorList>
            <person name="Peterson S.W."/>
        </authorList>
    </citation>
    <scope>NUCLEOTIDE SEQUENCE [LARGE SCALE GENOMIC DNA]</scope>
    <source>
        <strain evidence="1 2">USBA 369</strain>
    </source>
</reference>
<organism evidence="1 2">
    <name type="scientific">Consotaella salsifontis</name>
    <dbReference type="NCBI Taxonomy" id="1365950"/>
    <lineage>
        <taxon>Bacteria</taxon>
        <taxon>Pseudomonadati</taxon>
        <taxon>Pseudomonadota</taxon>
        <taxon>Alphaproteobacteria</taxon>
        <taxon>Hyphomicrobiales</taxon>
        <taxon>Aurantimonadaceae</taxon>
        <taxon>Consotaella</taxon>
    </lineage>
</organism>